<evidence type="ECO:0000259" key="6">
    <source>
        <dbReference type="PROSITE" id="PS51382"/>
    </source>
</evidence>
<dbReference type="STRING" id="1382522.W6MNX9"/>
<evidence type="ECO:0000313" key="7">
    <source>
        <dbReference type="EMBL" id="CDK26767.1"/>
    </source>
</evidence>
<dbReference type="AlphaFoldDB" id="W6MNX9"/>
<organism evidence="7 8">
    <name type="scientific">Kuraishia capsulata CBS 1993</name>
    <dbReference type="NCBI Taxonomy" id="1382522"/>
    <lineage>
        <taxon>Eukaryota</taxon>
        <taxon>Fungi</taxon>
        <taxon>Dikarya</taxon>
        <taxon>Ascomycota</taxon>
        <taxon>Saccharomycotina</taxon>
        <taxon>Pichiomycetes</taxon>
        <taxon>Pichiales</taxon>
        <taxon>Pichiaceae</taxon>
        <taxon>Kuraishia</taxon>
    </lineage>
</organism>
<evidence type="ECO:0000256" key="3">
    <source>
        <dbReference type="ARBA" id="ARBA00022833"/>
    </source>
</evidence>
<dbReference type="EMBL" id="HG793127">
    <property type="protein sequence ID" value="CDK26767.1"/>
    <property type="molecule type" value="Genomic_DNA"/>
</dbReference>
<dbReference type="GO" id="GO:0061630">
    <property type="term" value="F:ubiquitin protein ligase activity"/>
    <property type="evidence" value="ECO:0007669"/>
    <property type="project" value="EnsemblFungi"/>
</dbReference>
<proteinExistence type="predicted"/>
<dbReference type="Pfam" id="PF15227">
    <property type="entry name" value="zf-C3HC4_4"/>
    <property type="match status" value="1"/>
</dbReference>
<evidence type="ECO:0000256" key="2">
    <source>
        <dbReference type="ARBA" id="ARBA00022771"/>
    </source>
</evidence>
<dbReference type="GeneID" id="34520154"/>
<dbReference type="SMART" id="SM00184">
    <property type="entry name" value="RING"/>
    <property type="match status" value="1"/>
</dbReference>
<dbReference type="PANTHER" id="PTHR23327">
    <property type="entry name" value="RING FINGER PROTEIN 127"/>
    <property type="match status" value="1"/>
</dbReference>
<keyword evidence="1" id="KW-0479">Metal-binding</keyword>
<keyword evidence="3" id="KW-0862">Zinc</keyword>
<evidence type="ECO:0008006" key="9">
    <source>
        <dbReference type="Google" id="ProtNLM"/>
    </source>
</evidence>
<dbReference type="SUPFAM" id="SSF57850">
    <property type="entry name" value="RING/U-box"/>
    <property type="match status" value="1"/>
</dbReference>
<dbReference type="InterPro" id="IPR001841">
    <property type="entry name" value="Znf_RING"/>
</dbReference>
<evidence type="ECO:0000256" key="1">
    <source>
        <dbReference type="ARBA" id="ARBA00022723"/>
    </source>
</evidence>
<dbReference type="HOGENOM" id="CLU_017137_2_1_1"/>
<gene>
    <name evidence="7" type="ORF">KUCA_T00002741001</name>
</gene>
<dbReference type="Proteomes" id="UP000019384">
    <property type="component" value="Unassembled WGS sequence"/>
</dbReference>
<dbReference type="GO" id="GO:0005829">
    <property type="term" value="C:cytosol"/>
    <property type="evidence" value="ECO:0007669"/>
    <property type="project" value="EnsemblFungi"/>
</dbReference>
<protein>
    <recommendedName>
        <fullName evidence="9">RING-type domain-containing protein</fullName>
    </recommendedName>
</protein>
<name>W6MNX9_9ASCO</name>
<dbReference type="PROSITE" id="PS00518">
    <property type="entry name" value="ZF_RING_1"/>
    <property type="match status" value="1"/>
</dbReference>
<evidence type="ECO:0000313" key="8">
    <source>
        <dbReference type="Proteomes" id="UP000019384"/>
    </source>
</evidence>
<dbReference type="PROSITE" id="PS51382">
    <property type="entry name" value="SPX"/>
    <property type="match status" value="1"/>
</dbReference>
<dbReference type="InterPro" id="IPR004331">
    <property type="entry name" value="SPX_dom"/>
</dbReference>
<reference evidence="7" key="2">
    <citation type="submission" date="2014-02" db="EMBL/GenBank/DDBJ databases">
        <title>Complete DNA sequence of /Kuraishia capsulata/ illustrates novel genomic features among budding yeasts (/Saccharomycotina/).</title>
        <authorList>
            <person name="Morales L."/>
            <person name="Noel B."/>
            <person name="Porcel B."/>
            <person name="Marcet-Houben M."/>
            <person name="Hullo M-F."/>
            <person name="Sacerdot C."/>
            <person name="Tekaia F."/>
            <person name="Leh-Louis V."/>
            <person name="Despons L."/>
            <person name="Khanna V."/>
            <person name="Aury J-M."/>
            <person name="Barbe V."/>
            <person name="Couloux A."/>
            <person name="Labadie K."/>
            <person name="Pelletier E."/>
            <person name="Souciet J-L."/>
            <person name="Boekhout T."/>
            <person name="Gabaldon T."/>
            <person name="Wincker P."/>
            <person name="Dujon B."/>
        </authorList>
    </citation>
    <scope>NUCLEOTIDE SEQUENCE</scope>
    <source>
        <strain evidence="7">CBS 1993</strain>
    </source>
</reference>
<evidence type="ECO:0000256" key="4">
    <source>
        <dbReference type="PROSITE-ProRule" id="PRU00175"/>
    </source>
</evidence>
<dbReference type="RefSeq" id="XP_022458766.1">
    <property type="nucleotide sequence ID" value="XM_022603020.1"/>
</dbReference>
<evidence type="ECO:0000259" key="5">
    <source>
        <dbReference type="PROSITE" id="PS50089"/>
    </source>
</evidence>
<dbReference type="InterPro" id="IPR013083">
    <property type="entry name" value="Znf_RING/FYVE/PHD"/>
</dbReference>
<dbReference type="CDD" id="cd23137">
    <property type="entry name" value="RING-HC_TRY3-like"/>
    <property type="match status" value="1"/>
</dbReference>
<dbReference type="PROSITE" id="PS50089">
    <property type="entry name" value="ZF_RING_2"/>
    <property type="match status" value="1"/>
</dbReference>
<keyword evidence="8" id="KW-1185">Reference proteome</keyword>
<dbReference type="Pfam" id="PF03105">
    <property type="entry name" value="SPX"/>
    <property type="match status" value="1"/>
</dbReference>
<sequence>MKFAKLLEQILQNEDIPQEWALYTIQYKKLKKYINSVVQELENSGLEKNDITDLIIHRGSDSFHYLAEYDFIAENEQIRPYLKMRVAEEDLSKIHELGGRIVTFSDERVQQADDLEKSGLESTKRVIEILIELKQDKAFFETLYSEVRDLSNLESVQKGEFTESVTQISNSISKLTSPSIRRSDMYVWREIFKMYIDSEVFFSCSGVKVGERKVEQARGQLEMFSRRLEETKLLSKFRHKQSARAFQSFYTVNLRLIQALRFQDLNNTASYKILKKFNKQTLLDTQNFPMLVRLQTFRETSFVQSLCSIIATQLLSVVPQVEDYTCPICTSVAFKPIRLDCGHVFCVRCLVKLQRASKDSCPLCREDVVMKADQGNLDIARMEYLKLYFPKETKQKQAETEKEIAVEQFGVLAEQKCIIQ</sequence>
<dbReference type="GO" id="GO:2000185">
    <property type="term" value="P:regulation of phosphate transmembrane transport"/>
    <property type="evidence" value="ECO:0007669"/>
    <property type="project" value="EnsemblFungi"/>
</dbReference>
<keyword evidence="2 4" id="KW-0863">Zinc-finger</keyword>
<dbReference type="InterPro" id="IPR017907">
    <property type="entry name" value="Znf_RING_CS"/>
</dbReference>
<reference evidence="7" key="1">
    <citation type="submission" date="2013-12" db="EMBL/GenBank/DDBJ databases">
        <authorList>
            <person name="Genoscope - CEA"/>
        </authorList>
    </citation>
    <scope>NUCLEOTIDE SEQUENCE</scope>
    <source>
        <strain evidence="7">CBS 1993</strain>
    </source>
</reference>
<dbReference type="GO" id="GO:0008270">
    <property type="term" value="F:zinc ion binding"/>
    <property type="evidence" value="ECO:0007669"/>
    <property type="project" value="UniProtKB-KW"/>
</dbReference>
<accession>W6MNX9</accession>
<dbReference type="PANTHER" id="PTHR23327:SF51">
    <property type="entry name" value="TRANSCRIPTIONAL REGULATOR OF YEAST FORM ADHERENCE 3"/>
    <property type="match status" value="1"/>
</dbReference>
<feature type="domain" description="SPX" evidence="6">
    <location>
        <begin position="1"/>
        <end position="291"/>
    </location>
</feature>
<dbReference type="GO" id="GO:1904352">
    <property type="term" value="P:positive regulation of protein catabolic process in the vacuole"/>
    <property type="evidence" value="ECO:0007669"/>
    <property type="project" value="EnsemblFungi"/>
</dbReference>
<dbReference type="Gene3D" id="3.30.40.10">
    <property type="entry name" value="Zinc/RING finger domain, C3HC4 (zinc finger)"/>
    <property type="match status" value="1"/>
</dbReference>
<dbReference type="OrthoDB" id="5588846at2759"/>
<feature type="domain" description="RING-type" evidence="5">
    <location>
        <begin position="326"/>
        <end position="365"/>
    </location>
</feature>